<dbReference type="PANTHER" id="PTHR35008">
    <property type="entry name" value="BLL4482 PROTEIN-RELATED"/>
    <property type="match status" value="1"/>
</dbReference>
<accession>A0A3B1DPL3</accession>
<feature type="domain" description="Cytochrome c" evidence="4">
    <location>
        <begin position="124"/>
        <end position="218"/>
    </location>
</feature>
<evidence type="ECO:0000256" key="2">
    <source>
        <dbReference type="ARBA" id="ARBA00022723"/>
    </source>
</evidence>
<evidence type="ECO:0000313" key="5">
    <source>
        <dbReference type="EMBL" id="VAX42712.1"/>
    </source>
</evidence>
<dbReference type="EMBL" id="UOGL01000682">
    <property type="protein sequence ID" value="VAX42712.1"/>
    <property type="molecule type" value="Genomic_DNA"/>
</dbReference>
<reference evidence="5" key="1">
    <citation type="submission" date="2018-06" db="EMBL/GenBank/DDBJ databases">
        <authorList>
            <person name="Zhirakovskaya E."/>
        </authorList>
    </citation>
    <scope>NUCLEOTIDE SEQUENCE</scope>
</reference>
<dbReference type="InterPro" id="IPR036909">
    <property type="entry name" value="Cyt_c-like_dom_sf"/>
</dbReference>
<evidence type="ECO:0000259" key="4">
    <source>
        <dbReference type="PROSITE" id="PS51007"/>
    </source>
</evidence>
<dbReference type="PANTHER" id="PTHR35008:SF8">
    <property type="entry name" value="ALCOHOL DEHYDROGENASE CYTOCHROME C SUBUNIT"/>
    <property type="match status" value="1"/>
</dbReference>
<name>A0A3B1DPL3_9ZZZZ</name>
<keyword evidence="2" id="KW-0479">Metal-binding</keyword>
<protein>
    <submittedName>
        <fullName evidence="5">PbrT protein-putative c-type cytochrome-like protein</fullName>
    </submittedName>
</protein>
<organism evidence="5">
    <name type="scientific">hydrothermal vent metagenome</name>
    <dbReference type="NCBI Taxonomy" id="652676"/>
    <lineage>
        <taxon>unclassified sequences</taxon>
        <taxon>metagenomes</taxon>
        <taxon>ecological metagenomes</taxon>
    </lineage>
</organism>
<dbReference type="PROSITE" id="PS51007">
    <property type="entry name" value="CYTC"/>
    <property type="match status" value="2"/>
</dbReference>
<evidence type="ECO:0000256" key="3">
    <source>
        <dbReference type="ARBA" id="ARBA00023004"/>
    </source>
</evidence>
<keyword evidence="1" id="KW-0349">Heme</keyword>
<dbReference type="GO" id="GO:0020037">
    <property type="term" value="F:heme binding"/>
    <property type="evidence" value="ECO:0007669"/>
    <property type="project" value="InterPro"/>
</dbReference>
<keyword evidence="3" id="KW-0408">Iron</keyword>
<dbReference type="Gene3D" id="1.10.760.10">
    <property type="entry name" value="Cytochrome c-like domain"/>
    <property type="match status" value="2"/>
</dbReference>
<proteinExistence type="predicted"/>
<dbReference type="GO" id="GO:0009055">
    <property type="term" value="F:electron transfer activity"/>
    <property type="evidence" value="ECO:0007669"/>
    <property type="project" value="InterPro"/>
</dbReference>
<evidence type="ECO:0000256" key="1">
    <source>
        <dbReference type="ARBA" id="ARBA00022617"/>
    </source>
</evidence>
<gene>
    <name evidence="5" type="ORF">MNBD_PLANCTO02-1841</name>
</gene>
<dbReference type="Pfam" id="PF00034">
    <property type="entry name" value="Cytochrom_C"/>
    <property type="match status" value="2"/>
</dbReference>
<feature type="domain" description="Cytochrome c" evidence="4">
    <location>
        <begin position="316"/>
        <end position="426"/>
    </location>
</feature>
<dbReference type="SUPFAM" id="SSF46626">
    <property type="entry name" value="Cytochrome c"/>
    <property type="match status" value="2"/>
</dbReference>
<dbReference type="AlphaFoldDB" id="A0A3B1DPL3"/>
<sequence>MKQAQTGKFEIDGTKSDTMGVDDYMKELFGSPAKMVVWQRLPVNYGGIQGEVIESNGEGKLTVQFDEPVDAFSAPQPAYWMTGEESNQEFTIASYDPVAKQIAVQGNLENVPAKGTPFILNPGKKLKQGFHLYMQHCLHCHGTSGDGAGPTAKYLTPRPRDFRKGIFKFKSTRFKNKIRREDLSRTLRDGIPGTYMPSFKLLKDDESKAIIEYVRWLSMRGTIEDQMSAKLITNYSKESLAKEMKSKKGSDEKQETKKEIIQDLLKELQTRFPKKVNKITKQVSNDWRIVGNDPSLIVLPKTAQPKYKRDSQEYHDSLKRGSELFKTTCANCHGPKGRGDGDNAERYQKNEDVSPAQYYKKIGFHDKWGNPIKPRDLTKGIYRGGRRPLDIYRRIRGGIPGTPMPGADKLSDEQVWDTVNFIMSLPYEKSK</sequence>
<dbReference type="InterPro" id="IPR051459">
    <property type="entry name" value="Cytochrome_c-type_DH"/>
</dbReference>
<dbReference type="GO" id="GO:0046872">
    <property type="term" value="F:metal ion binding"/>
    <property type="evidence" value="ECO:0007669"/>
    <property type="project" value="UniProtKB-KW"/>
</dbReference>
<dbReference type="InterPro" id="IPR009056">
    <property type="entry name" value="Cyt_c-like_dom"/>
</dbReference>